<dbReference type="EMBL" id="QGKX02002183">
    <property type="protein sequence ID" value="KAF3484678.1"/>
    <property type="molecule type" value="Genomic_DNA"/>
</dbReference>
<protein>
    <submittedName>
        <fullName evidence="1">Uncharacterized protein</fullName>
    </submittedName>
</protein>
<evidence type="ECO:0000313" key="2">
    <source>
        <dbReference type="Proteomes" id="UP000712600"/>
    </source>
</evidence>
<proteinExistence type="predicted"/>
<name>A0A8S9MS11_BRACR</name>
<organism evidence="1 2">
    <name type="scientific">Brassica cretica</name>
    <name type="common">Mustard</name>
    <dbReference type="NCBI Taxonomy" id="69181"/>
    <lineage>
        <taxon>Eukaryota</taxon>
        <taxon>Viridiplantae</taxon>
        <taxon>Streptophyta</taxon>
        <taxon>Embryophyta</taxon>
        <taxon>Tracheophyta</taxon>
        <taxon>Spermatophyta</taxon>
        <taxon>Magnoliopsida</taxon>
        <taxon>eudicotyledons</taxon>
        <taxon>Gunneridae</taxon>
        <taxon>Pentapetalae</taxon>
        <taxon>rosids</taxon>
        <taxon>malvids</taxon>
        <taxon>Brassicales</taxon>
        <taxon>Brassicaceae</taxon>
        <taxon>Brassiceae</taxon>
        <taxon>Brassica</taxon>
    </lineage>
</organism>
<dbReference type="Proteomes" id="UP000712600">
    <property type="component" value="Unassembled WGS sequence"/>
</dbReference>
<accession>A0A8S9MS11</accession>
<dbReference type="AlphaFoldDB" id="A0A8S9MS11"/>
<gene>
    <name evidence="1" type="ORF">F2Q69_00056340</name>
</gene>
<evidence type="ECO:0000313" key="1">
    <source>
        <dbReference type="EMBL" id="KAF3484678.1"/>
    </source>
</evidence>
<sequence length="212" mass="23495">MVVVPLNKKLGKDGRVCTKTVKKSSCKNDGNRTKDGIQIVLMGTIVGMKISVNELSQGPSSVTDGSQIFARGISGAGRQIMIVIAYGSRNINKPWMKKKKMSPCKIRFQIHNDTNNSCEIHPPKASLLRKKQLAICEKNILEYHPSMLDAYRRGGDHFSFVCTRSSRMRSKYCTTQTSGFLAKNQALTLSTEQALEDVLHSSVSNLKQARCS</sequence>
<comment type="caution">
    <text evidence="1">The sequence shown here is derived from an EMBL/GenBank/DDBJ whole genome shotgun (WGS) entry which is preliminary data.</text>
</comment>
<reference evidence="1" key="1">
    <citation type="submission" date="2019-12" db="EMBL/GenBank/DDBJ databases">
        <title>Genome sequencing and annotation of Brassica cretica.</title>
        <authorList>
            <person name="Studholme D.J."/>
            <person name="Sarris P."/>
        </authorList>
    </citation>
    <scope>NUCLEOTIDE SEQUENCE</scope>
    <source>
        <strain evidence="1">PFS-109/04</strain>
        <tissue evidence="1">Leaf</tissue>
    </source>
</reference>